<evidence type="ECO:0000256" key="1">
    <source>
        <dbReference type="SAM" id="SignalP"/>
    </source>
</evidence>
<dbReference type="AlphaFoldDB" id="A0A840QD64"/>
<evidence type="ECO:0000313" key="2">
    <source>
        <dbReference type="EMBL" id="MBB5156395.1"/>
    </source>
</evidence>
<feature type="chain" id="PRO_5038340435" evidence="1">
    <location>
        <begin position="20"/>
        <end position="73"/>
    </location>
</feature>
<gene>
    <name evidence="2" type="ORF">BJ970_003929</name>
</gene>
<accession>A0A840QD64</accession>
<dbReference type="EMBL" id="JACHIW010000001">
    <property type="protein sequence ID" value="MBB5156395.1"/>
    <property type="molecule type" value="Genomic_DNA"/>
</dbReference>
<sequence length="73" mass="7490">MVTQRRVPRLLAVTPFAVAAAAALRAYLVANSGSLGGSGDSLRDVLPEDPTTLEACESPLASTECFAMPLANG</sequence>
<dbReference type="RefSeq" id="WP_184727548.1">
    <property type="nucleotide sequence ID" value="NZ_JACHIW010000001.1"/>
</dbReference>
<dbReference type="Proteomes" id="UP000584374">
    <property type="component" value="Unassembled WGS sequence"/>
</dbReference>
<keyword evidence="1" id="KW-0732">Signal</keyword>
<comment type="caution">
    <text evidence="2">The sequence shown here is derived from an EMBL/GenBank/DDBJ whole genome shotgun (WGS) entry which is preliminary data.</text>
</comment>
<reference evidence="2 3" key="1">
    <citation type="submission" date="2020-08" db="EMBL/GenBank/DDBJ databases">
        <title>Sequencing the genomes of 1000 actinobacteria strains.</title>
        <authorList>
            <person name="Klenk H.-P."/>
        </authorList>
    </citation>
    <scope>NUCLEOTIDE SEQUENCE [LARGE SCALE GENOMIC DNA]</scope>
    <source>
        <strain evidence="2 3">DSM 45584</strain>
    </source>
</reference>
<proteinExistence type="predicted"/>
<organism evidence="2 3">
    <name type="scientific">Saccharopolyspora phatthalungensis</name>
    <dbReference type="NCBI Taxonomy" id="664693"/>
    <lineage>
        <taxon>Bacteria</taxon>
        <taxon>Bacillati</taxon>
        <taxon>Actinomycetota</taxon>
        <taxon>Actinomycetes</taxon>
        <taxon>Pseudonocardiales</taxon>
        <taxon>Pseudonocardiaceae</taxon>
        <taxon>Saccharopolyspora</taxon>
    </lineage>
</organism>
<evidence type="ECO:0000313" key="3">
    <source>
        <dbReference type="Proteomes" id="UP000584374"/>
    </source>
</evidence>
<keyword evidence="3" id="KW-1185">Reference proteome</keyword>
<protein>
    <submittedName>
        <fullName evidence="2">Uncharacterized protein</fullName>
    </submittedName>
</protein>
<name>A0A840QD64_9PSEU</name>
<feature type="signal peptide" evidence="1">
    <location>
        <begin position="1"/>
        <end position="19"/>
    </location>
</feature>